<dbReference type="PANTHER" id="PTHR33602:SF1">
    <property type="entry name" value="REGULATORY PROTEIN RECX FAMILY PROTEIN"/>
    <property type="match status" value="1"/>
</dbReference>
<evidence type="ECO:0000256" key="4">
    <source>
        <dbReference type="ARBA" id="ARBA00022490"/>
    </source>
</evidence>
<dbReference type="InterPro" id="IPR053924">
    <property type="entry name" value="RecX_HTH_2nd"/>
</dbReference>
<feature type="domain" description="RecX third three-helical" evidence="7">
    <location>
        <begin position="155"/>
        <end position="201"/>
    </location>
</feature>
<organism evidence="9 10">
    <name type="scientific">Peptostreptococcus equinus</name>
    <dbReference type="NCBI Taxonomy" id="3003601"/>
    <lineage>
        <taxon>Bacteria</taxon>
        <taxon>Bacillati</taxon>
        <taxon>Bacillota</taxon>
        <taxon>Clostridia</taxon>
        <taxon>Peptostreptococcales</taxon>
        <taxon>Peptostreptococcaceae</taxon>
        <taxon>Peptostreptococcus</taxon>
    </lineage>
</organism>
<evidence type="ECO:0000256" key="2">
    <source>
        <dbReference type="ARBA" id="ARBA00009695"/>
    </source>
</evidence>
<comment type="similarity">
    <text evidence="2 5">Belongs to the RecX family.</text>
</comment>
<dbReference type="Gene3D" id="1.10.10.10">
    <property type="entry name" value="Winged helix-like DNA-binding domain superfamily/Winged helix DNA-binding domain"/>
    <property type="match status" value="3"/>
</dbReference>
<evidence type="ECO:0000256" key="1">
    <source>
        <dbReference type="ARBA" id="ARBA00004496"/>
    </source>
</evidence>
<accession>A0ABY7JLP7</accession>
<evidence type="ECO:0000256" key="3">
    <source>
        <dbReference type="ARBA" id="ARBA00018111"/>
    </source>
</evidence>
<evidence type="ECO:0000313" key="9">
    <source>
        <dbReference type="EMBL" id="WAW14278.1"/>
    </source>
</evidence>
<dbReference type="InterPro" id="IPR053925">
    <property type="entry name" value="RecX_HTH_3rd"/>
</dbReference>
<dbReference type="HAMAP" id="MF_01114">
    <property type="entry name" value="RecX"/>
    <property type="match status" value="1"/>
</dbReference>
<evidence type="ECO:0000259" key="8">
    <source>
        <dbReference type="Pfam" id="PF21982"/>
    </source>
</evidence>
<keyword evidence="4 5" id="KW-0963">Cytoplasm</keyword>
<comment type="function">
    <text evidence="5">Modulates RecA activity.</text>
</comment>
<protein>
    <recommendedName>
        <fullName evidence="3 5">Regulatory protein RecX</fullName>
    </recommendedName>
</protein>
<feature type="domain" description="RecX first three-helical" evidence="8">
    <location>
        <begin position="62"/>
        <end position="100"/>
    </location>
</feature>
<evidence type="ECO:0000256" key="5">
    <source>
        <dbReference type="HAMAP-Rule" id="MF_01114"/>
    </source>
</evidence>
<evidence type="ECO:0000313" key="10">
    <source>
        <dbReference type="Proteomes" id="UP001164187"/>
    </source>
</evidence>
<dbReference type="Pfam" id="PF21981">
    <property type="entry name" value="RecX_HTH3"/>
    <property type="match status" value="1"/>
</dbReference>
<feature type="domain" description="RecX second three-helical" evidence="6">
    <location>
        <begin position="107"/>
        <end position="145"/>
    </location>
</feature>
<dbReference type="InterPro" id="IPR003783">
    <property type="entry name" value="Regulatory_RecX"/>
</dbReference>
<dbReference type="Proteomes" id="UP001164187">
    <property type="component" value="Chromosome"/>
</dbReference>
<reference evidence="9" key="1">
    <citation type="submission" date="2022-12" db="EMBL/GenBank/DDBJ databases">
        <title>Peptostreptococcus.</title>
        <authorList>
            <person name="Lee S.H."/>
        </authorList>
    </citation>
    <scope>NUCLEOTIDE SEQUENCE</scope>
    <source>
        <strain evidence="9">CBA3647</strain>
    </source>
</reference>
<sequence>MPNISAIEYQKRNKDRINLFVDGQYFMSMYVQMVYKYSLKIGDEIDKDKMGQIIKADNLEKAKNIALNFISRSEKSESKIREKLEDKFDDEIIQEVLEFLKKYSFLDDKRFAKRIMNNSLNFKRVGKNRIKQDLYNKGIKSSDIENIIDQVDYSQELDNAIYLAEKKYNKIKETDKFKVRNKIYQYLAYRGFSYEIINKAVRHIENQNNIL</sequence>
<dbReference type="RefSeq" id="WP_269310940.1">
    <property type="nucleotide sequence ID" value="NZ_CP114052.1"/>
</dbReference>
<dbReference type="PANTHER" id="PTHR33602">
    <property type="entry name" value="REGULATORY PROTEIN RECX FAMILY PROTEIN"/>
    <property type="match status" value="1"/>
</dbReference>
<evidence type="ECO:0000259" key="6">
    <source>
        <dbReference type="Pfam" id="PF02631"/>
    </source>
</evidence>
<dbReference type="InterPro" id="IPR036388">
    <property type="entry name" value="WH-like_DNA-bd_sf"/>
</dbReference>
<evidence type="ECO:0000259" key="7">
    <source>
        <dbReference type="Pfam" id="PF21981"/>
    </source>
</evidence>
<dbReference type="NCBIfam" id="NF001058">
    <property type="entry name" value="PRK00117.4-1"/>
    <property type="match status" value="1"/>
</dbReference>
<dbReference type="Pfam" id="PF02631">
    <property type="entry name" value="RecX_HTH2"/>
    <property type="match status" value="1"/>
</dbReference>
<dbReference type="EMBL" id="CP114052">
    <property type="protein sequence ID" value="WAW14278.1"/>
    <property type="molecule type" value="Genomic_DNA"/>
</dbReference>
<proteinExistence type="inferred from homology"/>
<keyword evidence="10" id="KW-1185">Reference proteome</keyword>
<dbReference type="Pfam" id="PF21982">
    <property type="entry name" value="RecX_HTH1"/>
    <property type="match status" value="1"/>
</dbReference>
<gene>
    <name evidence="5 9" type="primary">recX</name>
    <name evidence="9" type="ORF">O0R46_06600</name>
</gene>
<comment type="subcellular location">
    <subcellularLocation>
        <location evidence="1 5">Cytoplasm</location>
    </subcellularLocation>
</comment>
<dbReference type="InterPro" id="IPR053926">
    <property type="entry name" value="RecX_HTH_1st"/>
</dbReference>
<name>A0ABY7JLP7_9FIRM</name>